<dbReference type="EMBL" id="FOXQ01000002">
    <property type="protein sequence ID" value="SFP81234.1"/>
    <property type="molecule type" value="Genomic_DNA"/>
</dbReference>
<reference evidence="1 2" key="1">
    <citation type="submission" date="2016-10" db="EMBL/GenBank/DDBJ databases">
        <authorList>
            <person name="de Groot N.N."/>
        </authorList>
    </citation>
    <scope>NUCLEOTIDE SEQUENCE [LARGE SCALE GENOMIC DNA]</scope>
    <source>
        <strain evidence="1 2">DSM 28286</strain>
    </source>
</reference>
<accession>A0A1I5TDX9</accession>
<gene>
    <name evidence="1" type="ORF">SAMN05444277_10275</name>
</gene>
<dbReference type="STRING" id="1465490.SAMN05444277_10275"/>
<name>A0A1I5TDX9_9BACT</name>
<sequence>MFANPCLQPVARNRAGLPIFTNDIMAALCYKEELNLSMKMFGSEFVKEHGATVKKTYRIPIPVDEINRALQLEQSTGFNLICI</sequence>
<dbReference type="Proteomes" id="UP000199031">
    <property type="component" value="Unassembled WGS sequence"/>
</dbReference>
<dbReference type="AlphaFoldDB" id="A0A1I5TDX9"/>
<proteinExistence type="predicted"/>
<evidence type="ECO:0000313" key="1">
    <source>
        <dbReference type="EMBL" id="SFP81234.1"/>
    </source>
</evidence>
<protein>
    <submittedName>
        <fullName evidence="1">Uncharacterized protein</fullName>
    </submittedName>
</protein>
<organism evidence="1 2">
    <name type="scientific">Parafilimonas terrae</name>
    <dbReference type="NCBI Taxonomy" id="1465490"/>
    <lineage>
        <taxon>Bacteria</taxon>
        <taxon>Pseudomonadati</taxon>
        <taxon>Bacteroidota</taxon>
        <taxon>Chitinophagia</taxon>
        <taxon>Chitinophagales</taxon>
        <taxon>Chitinophagaceae</taxon>
        <taxon>Parafilimonas</taxon>
    </lineage>
</organism>
<keyword evidence="2" id="KW-1185">Reference proteome</keyword>
<evidence type="ECO:0000313" key="2">
    <source>
        <dbReference type="Proteomes" id="UP000199031"/>
    </source>
</evidence>